<name>A0A091EMN3_FUKDA</name>
<gene>
    <name evidence="1" type="ORF">H920_01694</name>
</gene>
<accession>A0A091EMN3</accession>
<organism evidence="1 2">
    <name type="scientific">Fukomys damarensis</name>
    <name type="common">Damaraland mole rat</name>
    <name type="synonym">Cryptomys damarensis</name>
    <dbReference type="NCBI Taxonomy" id="885580"/>
    <lineage>
        <taxon>Eukaryota</taxon>
        <taxon>Metazoa</taxon>
        <taxon>Chordata</taxon>
        <taxon>Craniata</taxon>
        <taxon>Vertebrata</taxon>
        <taxon>Euteleostomi</taxon>
        <taxon>Mammalia</taxon>
        <taxon>Eutheria</taxon>
        <taxon>Euarchontoglires</taxon>
        <taxon>Glires</taxon>
        <taxon>Rodentia</taxon>
        <taxon>Hystricomorpha</taxon>
        <taxon>Bathyergidae</taxon>
        <taxon>Fukomys</taxon>
    </lineage>
</organism>
<dbReference type="AlphaFoldDB" id="A0A091EMN3"/>
<proteinExistence type="predicted"/>
<keyword evidence="2" id="KW-1185">Reference proteome</keyword>
<sequence>MPAPDPAAIAQAPGSEEWTDKELYYYRSPTASSPKTAEQGWQILHLELQYNDLLQMKEAQWAAVHKLQPPVGRTSSSWLQQVESDSQEVDGDKETIVSMVWTQTIPEPKELRESIDEFHLQACDMEVILAVDEVFQYGDALYLLVVVPSHFQQCDLDGECLQEGNLVLLVQMQAASHLLGKVHNLLD</sequence>
<reference evidence="1 2" key="1">
    <citation type="submission" date="2013-11" db="EMBL/GenBank/DDBJ databases">
        <title>The Damaraland mole rat (Fukomys damarensis) genome and evolution of African mole rats.</title>
        <authorList>
            <person name="Gladyshev V.N."/>
            <person name="Fang X."/>
        </authorList>
    </citation>
    <scope>NUCLEOTIDE SEQUENCE [LARGE SCALE GENOMIC DNA]</scope>
    <source>
        <tissue evidence="1">Liver</tissue>
    </source>
</reference>
<evidence type="ECO:0000313" key="1">
    <source>
        <dbReference type="EMBL" id="KFO36891.1"/>
    </source>
</evidence>
<dbReference type="Proteomes" id="UP000028990">
    <property type="component" value="Unassembled WGS sequence"/>
</dbReference>
<protein>
    <submittedName>
        <fullName evidence="1">Uncharacterized protein</fullName>
    </submittedName>
</protein>
<evidence type="ECO:0000313" key="2">
    <source>
        <dbReference type="Proteomes" id="UP000028990"/>
    </source>
</evidence>
<dbReference type="EMBL" id="KN121181">
    <property type="protein sequence ID" value="KFO36891.1"/>
    <property type="molecule type" value="Genomic_DNA"/>
</dbReference>